<dbReference type="AlphaFoldDB" id="A0AAW7I9T5"/>
<protein>
    <recommendedName>
        <fullName evidence="10">ComG operon protein 3</fullName>
    </recommendedName>
</protein>
<evidence type="ECO:0000256" key="8">
    <source>
        <dbReference type="ARBA" id="ARBA00023287"/>
    </source>
</evidence>
<dbReference type="Proteomes" id="UP001234602">
    <property type="component" value="Unassembled WGS sequence"/>
</dbReference>
<name>A0AAW7I9T5_9BACI</name>
<dbReference type="InterPro" id="IPR045584">
    <property type="entry name" value="Pilin-like"/>
</dbReference>
<comment type="function">
    <text evidence="10">Required for transformation and DNA binding.</text>
</comment>
<dbReference type="GO" id="GO:0015628">
    <property type="term" value="P:protein secretion by the type II secretion system"/>
    <property type="evidence" value="ECO:0007669"/>
    <property type="project" value="InterPro"/>
</dbReference>
<keyword evidence="4 11" id="KW-0488">Methylation</keyword>
<dbReference type="EMBL" id="JAUCEY010000008">
    <property type="protein sequence ID" value="MDM5452875.1"/>
    <property type="molecule type" value="Genomic_DNA"/>
</dbReference>
<keyword evidence="5 10" id="KW-0812">Transmembrane</keyword>
<proteinExistence type="inferred from homology"/>
<dbReference type="PROSITE" id="PS00409">
    <property type="entry name" value="PROKAR_NTER_METHYL"/>
    <property type="match status" value="1"/>
</dbReference>
<evidence type="ECO:0000256" key="2">
    <source>
        <dbReference type="ARBA" id="ARBA00004241"/>
    </source>
</evidence>
<gene>
    <name evidence="12" type="primary">comGC</name>
    <name evidence="12" type="ORF">QUF89_11835</name>
</gene>
<dbReference type="Gene3D" id="3.30.700.10">
    <property type="entry name" value="Glycoprotein, Type 4 Pilin"/>
    <property type="match status" value="1"/>
</dbReference>
<feature type="propeptide" id="PRO_5044050749" evidence="11">
    <location>
        <begin position="1"/>
        <end position="9"/>
    </location>
</feature>
<dbReference type="GO" id="GO:0005886">
    <property type="term" value="C:plasma membrane"/>
    <property type="evidence" value="ECO:0007669"/>
    <property type="project" value="UniProtKB-SubCell"/>
</dbReference>
<evidence type="ECO:0000256" key="1">
    <source>
        <dbReference type="ARBA" id="ARBA00004162"/>
    </source>
</evidence>
<keyword evidence="6 10" id="KW-1133">Transmembrane helix</keyword>
<feature type="chain" id="PRO_5044050748" description="ComG operon protein 3" evidence="11">
    <location>
        <begin position="10"/>
        <end position="102"/>
    </location>
</feature>
<comment type="subunit">
    <text evidence="10">Homodimer.</text>
</comment>
<dbReference type="SUPFAM" id="SSF54523">
    <property type="entry name" value="Pili subunits"/>
    <property type="match status" value="1"/>
</dbReference>
<dbReference type="InterPro" id="IPR000983">
    <property type="entry name" value="Bac_GSPG_pilin"/>
</dbReference>
<evidence type="ECO:0000256" key="6">
    <source>
        <dbReference type="ARBA" id="ARBA00022989"/>
    </source>
</evidence>
<dbReference type="GO" id="GO:0030420">
    <property type="term" value="P:establishment of competence for transformation"/>
    <property type="evidence" value="ECO:0007669"/>
    <property type="project" value="UniProtKB-UniRule"/>
</dbReference>
<dbReference type="NCBIfam" id="NF040999">
    <property type="entry name" value="pilin_ComGC"/>
    <property type="match status" value="1"/>
</dbReference>
<dbReference type="InterPro" id="IPR012902">
    <property type="entry name" value="N_methyl_site"/>
</dbReference>
<accession>A0AAW7I9T5</accession>
<dbReference type="NCBIfam" id="TIGR02532">
    <property type="entry name" value="IV_pilin_GFxxxE"/>
    <property type="match status" value="1"/>
</dbReference>
<keyword evidence="10" id="KW-0813">Transport</keyword>
<keyword evidence="7 10" id="KW-0472">Membrane</keyword>
<dbReference type="PRINTS" id="PR00813">
    <property type="entry name" value="BCTERIALGSPG"/>
</dbReference>
<keyword evidence="3 10" id="KW-1003">Cell membrane</keyword>
<dbReference type="PIRSF" id="PIRSF029928">
    <property type="entry name" value="Late_competence_ComGC"/>
    <property type="match status" value="1"/>
</dbReference>
<organism evidence="12 13">
    <name type="scientific">Peribacillus simplex</name>
    <dbReference type="NCBI Taxonomy" id="1478"/>
    <lineage>
        <taxon>Bacteria</taxon>
        <taxon>Bacillati</taxon>
        <taxon>Bacillota</taxon>
        <taxon>Bacilli</taxon>
        <taxon>Bacillales</taxon>
        <taxon>Bacillaceae</taxon>
        <taxon>Peribacillus</taxon>
    </lineage>
</organism>
<evidence type="ECO:0000256" key="9">
    <source>
        <dbReference type="ARBA" id="ARBA00043982"/>
    </source>
</evidence>
<evidence type="ECO:0000256" key="5">
    <source>
        <dbReference type="ARBA" id="ARBA00022692"/>
    </source>
</evidence>
<feature type="transmembrane region" description="Helical" evidence="10">
    <location>
        <begin position="12"/>
        <end position="33"/>
    </location>
</feature>
<sequence length="102" mass="11319">MKKMMNERGFTLIEMLIVLLVISILLIITIPNITKHQSTVHSKGCEAFVKMAQAQVQAYEIDNAKLPVSIDELESQGYLKQTSCPNGNDISLDNKGKVTVVE</sequence>
<comment type="subcellular location">
    <subcellularLocation>
        <location evidence="1">Cell membrane</location>
        <topology evidence="1">Single-pass membrane protein</topology>
    </subcellularLocation>
    <subcellularLocation>
        <location evidence="2">Cell surface</location>
    </subcellularLocation>
</comment>
<comment type="similarity">
    <text evidence="9 10">Belongs to the ComGC family.</text>
</comment>
<keyword evidence="8 10" id="KW-0178">Competence</keyword>
<evidence type="ECO:0000256" key="11">
    <source>
        <dbReference type="PIRSR" id="PIRSR029928-50"/>
    </source>
</evidence>
<dbReference type="InterPro" id="IPR016940">
    <property type="entry name" value="ComGC"/>
</dbReference>
<dbReference type="GO" id="GO:0009986">
    <property type="term" value="C:cell surface"/>
    <property type="evidence" value="ECO:0007669"/>
    <property type="project" value="UniProtKB-SubCell"/>
</dbReference>
<feature type="modified residue" description="N-methylphenylalanine" evidence="11">
    <location>
        <position position="10"/>
    </location>
</feature>
<evidence type="ECO:0000256" key="4">
    <source>
        <dbReference type="ARBA" id="ARBA00022481"/>
    </source>
</evidence>
<dbReference type="Pfam" id="PF07963">
    <property type="entry name" value="N_methyl"/>
    <property type="match status" value="1"/>
</dbReference>
<evidence type="ECO:0000256" key="7">
    <source>
        <dbReference type="ARBA" id="ARBA00023136"/>
    </source>
</evidence>
<reference evidence="12" key="1">
    <citation type="submission" date="2023-06" db="EMBL/GenBank/DDBJ databases">
        <title>Comparative genomics of Bacillaceae isolates and their secondary metabolite potential.</title>
        <authorList>
            <person name="Song L."/>
            <person name="Nielsen L.J."/>
            <person name="Mohite O."/>
            <person name="Xu X."/>
            <person name="Weber T."/>
            <person name="Kovacs A.T."/>
        </authorList>
    </citation>
    <scope>NUCLEOTIDE SEQUENCE</scope>
    <source>
        <strain evidence="12">D8_B_37</strain>
    </source>
</reference>
<evidence type="ECO:0000256" key="10">
    <source>
        <dbReference type="PIRNR" id="PIRNR029928"/>
    </source>
</evidence>
<dbReference type="GO" id="GO:0015627">
    <property type="term" value="C:type II protein secretion system complex"/>
    <property type="evidence" value="ECO:0007669"/>
    <property type="project" value="InterPro"/>
</dbReference>
<evidence type="ECO:0000313" key="13">
    <source>
        <dbReference type="Proteomes" id="UP001234602"/>
    </source>
</evidence>
<evidence type="ECO:0000256" key="3">
    <source>
        <dbReference type="ARBA" id="ARBA00022475"/>
    </source>
</evidence>
<dbReference type="RefSeq" id="WP_284149587.1">
    <property type="nucleotide sequence ID" value="NZ_CP011008.1"/>
</dbReference>
<evidence type="ECO:0000313" key="12">
    <source>
        <dbReference type="EMBL" id="MDM5452875.1"/>
    </source>
</evidence>
<comment type="caution">
    <text evidence="12">The sequence shown here is derived from an EMBL/GenBank/DDBJ whole genome shotgun (WGS) entry which is preliminary data.</text>
</comment>